<dbReference type="PANTHER" id="PTHR23028:SF131">
    <property type="entry name" value="BLR2367 PROTEIN"/>
    <property type="match status" value="1"/>
</dbReference>
<dbReference type="GO" id="GO:0016747">
    <property type="term" value="F:acyltransferase activity, transferring groups other than amino-acyl groups"/>
    <property type="evidence" value="ECO:0007669"/>
    <property type="project" value="InterPro"/>
</dbReference>
<keyword evidence="3" id="KW-0012">Acyltransferase</keyword>
<dbReference type="Pfam" id="PF01757">
    <property type="entry name" value="Acyl_transf_3"/>
    <property type="match status" value="1"/>
</dbReference>
<feature type="transmembrane region" description="Helical" evidence="1">
    <location>
        <begin position="309"/>
        <end position="329"/>
    </location>
</feature>
<gene>
    <name evidence="3" type="ORF">DI616_02155</name>
</gene>
<feature type="transmembrane region" description="Helical" evidence="1">
    <location>
        <begin position="47"/>
        <end position="65"/>
    </location>
</feature>
<feature type="transmembrane region" description="Helical" evidence="1">
    <location>
        <begin position="128"/>
        <end position="148"/>
    </location>
</feature>
<keyword evidence="3" id="KW-0808">Transferase</keyword>
<keyword evidence="1" id="KW-0812">Transmembrane</keyword>
<dbReference type="Proteomes" id="UP000315344">
    <property type="component" value="Unassembled WGS sequence"/>
</dbReference>
<dbReference type="PANTHER" id="PTHR23028">
    <property type="entry name" value="ACETYLTRANSFERASE"/>
    <property type="match status" value="1"/>
</dbReference>
<feature type="transmembrane region" description="Helical" evidence="1">
    <location>
        <begin position="220"/>
        <end position="239"/>
    </location>
</feature>
<dbReference type="InterPro" id="IPR002656">
    <property type="entry name" value="Acyl_transf_3_dom"/>
</dbReference>
<proteinExistence type="predicted"/>
<feature type="transmembrane region" description="Helical" evidence="1">
    <location>
        <begin position="251"/>
        <end position="274"/>
    </location>
</feature>
<feature type="transmembrane region" description="Helical" evidence="1">
    <location>
        <begin position="286"/>
        <end position="303"/>
    </location>
</feature>
<dbReference type="GO" id="GO:0016020">
    <property type="term" value="C:membrane"/>
    <property type="evidence" value="ECO:0007669"/>
    <property type="project" value="TreeGrafter"/>
</dbReference>
<evidence type="ECO:0000313" key="3">
    <source>
        <dbReference type="EMBL" id="TKW68818.1"/>
    </source>
</evidence>
<keyword evidence="1" id="KW-0472">Membrane</keyword>
<dbReference type="InterPro" id="IPR050879">
    <property type="entry name" value="Acyltransferase_3"/>
</dbReference>
<feature type="transmembrane region" description="Helical" evidence="1">
    <location>
        <begin position="16"/>
        <end position="35"/>
    </location>
</feature>
<organism evidence="3 4">
    <name type="scientific">Paracoccus denitrificans</name>
    <dbReference type="NCBI Taxonomy" id="266"/>
    <lineage>
        <taxon>Bacteria</taxon>
        <taxon>Pseudomonadati</taxon>
        <taxon>Pseudomonadota</taxon>
        <taxon>Alphaproteobacteria</taxon>
        <taxon>Rhodobacterales</taxon>
        <taxon>Paracoccaceae</taxon>
        <taxon>Paracoccus</taxon>
    </lineage>
</organism>
<comment type="caution">
    <text evidence="3">The sequence shown here is derived from an EMBL/GenBank/DDBJ whole genome shotgun (WGS) entry which is preliminary data.</text>
</comment>
<feature type="domain" description="Acyltransferase 3" evidence="2">
    <location>
        <begin position="14"/>
        <end position="325"/>
    </location>
</feature>
<dbReference type="AlphaFoldDB" id="A0A533IGZ3"/>
<dbReference type="EMBL" id="VAFL01000001">
    <property type="protein sequence ID" value="TKW68818.1"/>
    <property type="molecule type" value="Genomic_DNA"/>
</dbReference>
<sequence>MTGPEKDDKRIDTLTGLRGAAVLVVFIAHCANAGYLPRPLGASAGQLGVMIFFVLSGFLMGMLYLGRPPTGVAIRQYFAARLGRVLPLFYVIVVLSIIATIAGIPWPYPMPDLATIARNAFLVQGTSALWAVPVEVQFYLIFAIGWWLSYRRGTFSLAAAMSFGLVVAALSAMQILAFHAHLVPVETVFYYAPYFLTGVAISIIRAPLTIWLEPSGRARLLGWIAIAGLILSIPSLRRALDASVPVWADPIAFLAIGAAFLAAMRGAGPFALLARPLPVFLGELSYSIYLTHMIFLTWAEHWIGIRGGIAGLAISVAVFLVTVGVARLSRGPEQAALARAKRAARPAKHRAGDHAQLRPSK</sequence>
<accession>A0A533IGZ3</accession>
<feature type="transmembrane region" description="Helical" evidence="1">
    <location>
        <begin position="85"/>
        <end position="108"/>
    </location>
</feature>
<name>A0A533IGZ3_PARDE</name>
<protein>
    <submittedName>
        <fullName evidence="3">Acyltransferase</fullName>
    </submittedName>
</protein>
<evidence type="ECO:0000259" key="2">
    <source>
        <dbReference type="Pfam" id="PF01757"/>
    </source>
</evidence>
<feature type="transmembrane region" description="Helical" evidence="1">
    <location>
        <begin position="155"/>
        <end position="176"/>
    </location>
</feature>
<evidence type="ECO:0000256" key="1">
    <source>
        <dbReference type="SAM" id="Phobius"/>
    </source>
</evidence>
<reference evidence="3 4" key="1">
    <citation type="journal article" date="2017" name="Nat. Commun.">
        <title>In situ click chemistry generation of cyclooxygenase-2 inhibitors.</title>
        <authorList>
            <person name="Bhardwaj A."/>
            <person name="Kaur J."/>
            <person name="Wuest M."/>
            <person name="Wuest F."/>
        </authorList>
    </citation>
    <scope>NUCLEOTIDE SEQUENCE [LARGE SCALE GENOMIC DNA]</scope>
    <source>
        <strain evidence="3">S2_012_000_R3_94</strain>
    </source>
</reference>
<feature type="transmembrane region" description="Helical" evidence="1">
    <location>
        <begin position="188"/>
        <end position="208"/>
    </location>
</feature>
<keyword evidence="1" id="KW-1133">Transmembrane helix</keyword>
<evidence type="ECO:0000313" key="4">
    <source>
        <dbReference type="Proteomes" id="UP000315344"/>
    </source>
</evidence>
<dbReference type="GO" id="GO:0000271">
    <property type="term" value="P:polysaccharide biosynthetic process"/>
    <property type="evidence" value="ECO:0007669"/>
    <property type="project" value="TreeGrafter"/>
</dbReference>